<feature type="coiled-coil region" evidence="8">
    <location>
        <begin position="518"/>
        <end position="548"/>
    </location>
</feature>
<evidence type="ECO:0000256" key="9">
    <source>
        <dbReference type="SAM" id="MobiDB-lite"/>
    </source>
</evidence>
<keyword evidence="6" id="KW-0226">DNA condensation</keyword>
<comment type="subcellular location">
    <subcellularLocation>
        <location evidence="1">Chromosome</location>
    </subcellularLocation>
</comment>
<dbReference type="PANTHER" id="PTHR14418">
    <property type="entry name" value="CONDENSIN COMPLEX SUBUNIT 3-RELATED"/>
    <property type="match status" value="1"/>
</dbReference>
<evidence type="ECO:0000256" key="3">
    <source>
        <dbReference type="ARBA" id="ARBA00022454"/>
    </source>
</evidence>
<dbReference type="GO" id="GO:0007076">
    <property type="term" value="P:mitotic chromosome condensation"/>
    <property type="evidence" value="ECO:0007669"/>
    <property type="project" value="InterPro"/>
</dbReference>
<evidence type="ECO:0000256" key="1">
    <source>
        <dbReference type="ARBA" id="ARBA00004286"/>
    </source>
</evidence>
<sequence length="1095" mass="122874">MPSRYDSVRSVFEQAQRSFQQHKLLADLKKLHDKSSPDEFLESFLLHLKHAMVVFNREPAVERVIEFVAKYATLKDHRTSQTEQDGNRSDGEEDDYSNVFLDSVFTFLLDSHDAKDKAVRFRVCQLINKLLNNMGDDAVIDDDLAERIFESMLIRLHDKFPAVRVQAVAAISRLQDPSDPECIVISTYLKLMSNDSSVEVRRAVLLNVALTSQTLEGIIGRTQDLTESVRKLAYRILAEKVNIKSFTIAQRVQLLSNGLHDRSEAIKEVCAKELLGQWLNNFDGDVVKLLKCLDVDGCTEVAELALKTLLNGLPKEDLQGYIDSLKKGQQEEGPAKISYENLDAETAFYWRCLGEHLKFMGVNGEALLDELLPEVSVFCKYIQGYVDNCLSRISSEESYHSGSQQNFITRQLLILVGVMDLSDEVGRKNLCQMIHDLLVHMEIQESLVDVLHDRYVGVQPEESSRIQELVEIIADVRQPIVMIETPQNKEEKRVWELKVAGISVKLNQYRDEMEQCVTNQDFAKAAELKQQITDLEEQKEILDSQENSFSQTIREEKDDPDTLLKCLTIASEMLQGVATSGLNPTLTTLVQTLILPGVQNEDPLVRNMAIKCLGLCALLSCEFARTHLVLFLQVAQLDQELVRTTALQVVFDLLLKFGLEAFKVNTSVHDEGDDPPSSDSEQDKSDNENDENEGGEDVTEKKEDEDVEETEARDTDTAASVLTILTGILESESNDLRNVAAEGLAKLLLSGRVLSAKLFSRLLLLWYNPTTEDDVNLRHCLGVFFPVFAFASRMNQELIEEAFFPTLKTLFSAPMSSPLASVNINNVAELLVDLTNGKYLEKKEKSHVDANEAYSIHASLSIAIANEILSCPDAPGVRVLCKVLTMMDLTGCTQSTVKEIKVLTGRLMEEIEENMSLKSLSKLNKMLETLTDKEIDSVSETELDNGNQENAEKTEEPNEGTINEKATVDDIDTWQRLEENTCVLQEQAKCNTEDTDTMGDKNSEVLNENQADNKPKEIKSRRKSKKQVGSKSVARDKELSPVALGEETPARQTRSSRKSKTNVNKMVKSVIDSEDNDSNGKENVSSNDADDVFLK</sequence>
<dbReference type="EMBL" id="RCHS01004180">
    <property type="protein sequence ID" value="RMX37214.1"/>
    <property type="molecule type" value="Genomic_DNA"/>
</dbReference>
<dbReference type="OrthoDB" id="27187at2759"/>
<evidence type="ECO:0000256" key="8">
    <source>
        <dbReference type="SAM" id="Coils"/>
    </source>
</evidence>
<keyword evidence="4" id="KW-0132">Cell division</keyword>
<proteinExistence type="inferred from homology"/>
<dbReference type="Gene3D" id="4.10.860.10">
    <property type="entry name" value="UVR domain"/>
    <property type="match status" value="1"/>
</dbReference>
<comment type="similarity">
    <text evidence="2">Belongs to the CND3 (condensin subunit 3) family.</text>
</comment>
<accession>A0A3M6T7D1</accession>
<evidence type="ECO:0000256" key="5">
    <source>
        <dbReference type="ARBA" id="ARBA00022776"/>
    </source>
</evidence>
<feature type="compositionally biased region" description="Basic residues" evidence="9">
    <location>
        <begin position="1019"/>
        <end position="1028"/>
    </location>
</feature>
<keyword evidence="7" id="KW-0131">Cell cycle</keyword>
<reference evidence="11 12" key="1">
    <citation type="journal article" date="2018" name="Sci. Rep.">
        <title>Comparative analysis of the Pocillopora damicornis genome highlights role of immune system in coral evolution.</title>
        <authorList>
            <person name="Cunning R."/>
            <person name="Bay R.A."/>
            <person name="Gillette P."/>
            <person name="Baker A.C."/>
            <person name="Traylor-Knowles N."/>
        </authorList>
    </citation>
    <scope>NUCLEOTIDE SEQUENCE [LARGE SCALE GENOMIC DNA]</scope>
    <source>
        <strain evidence="11">RSMAS</strain>
        <tissue evidence="11">Whole animal</tissue>
    </source>
</reference>
<feature type="region of interest" description="Disordered" evidence="9">
    <location>
        <begin position="993"/>
        <end position="1095"/>
    </location>
</feature>
<evidence type="ECO:0000256" key="7">
    <source>
        <dbReference type="ARBA" id="ARBA00023306"/>
    </source>
</evidence>
<evidence type="ECO:0000313" key="12">
    <source>
        <dbReference type="Proteomes" id="UP000275408"/>
    </source>
</evidence>
<keyword evidence="5" id="KW-0498">Mitosis</keyword>
<name>A0A3M6T7D1_POCDA</name>
<keyword evidence="8" id="KW-0175">Coiled coil</keyword>
<dbReference type="AlphaFoldDB" id="A0A3M6T7D1"/>
<feature type="region of interest" description="Disordered" evidence="9">
    <location>
        <begin position="667"/>
        <end position="715"/>
    </location>
</feature>
<evidence type="ECO:0000313" key="11">
    <source>
        <dbReference type="EMBL" id="RMX37214.1"/>
    </source>
</evidence>
<dbReference type="Gene3D" id="1.25.10.10">
    <property type="entry name" value="Leucine-rich Repeat Variant"/>
    <property type="match status" value="1"/>
</dbReference>
<dbReference type="GO" id="GO:0000796">
    <property type="term" value="C:condensin complex"/>
    <property type="evidence" value="ECO:0007669"/>
    <property type="project" value="InterPro"/>
</dbReference>
<dbReference type="InterPro" id="IPR016024">
    <property type="entry name" value="ARM-type_fold"/>
</dbReference>
<dbReference type="InterPro" id="IPR027165">
    <property type="entry name" value="CND3"/>
</dbReference>
<comment type="caution">
    <text evidence="11">The sequence shown here is derived from an EMBL/GenBank/DDBJ whole genome shotgun (WGS) entry which is preliminary data.</text>
</comment>
<dbReference type="Proteomes" id="UP000275408">
    <property type="component" value="Unassembled WGS sequence"/>
</dbReference>
<dbReference type="PROSITE" id="PS50151">
    <property type="entry name" value="UVR"/>
    <property type="match status" value="1"/>
</dbReference>
<evidence type="ECO:0000256" key="6">
    <source>
        <dbReference type="ARBA" id="ARBA00023067"/>
    </source>
</evidence>
<dbReference type="Pfam" id="PF02151">
    <property type="entry name" value="UVR"/>
    <property type="match status" value="1"/>
</dbReference>
<dbReference type="PANTHER" id="PTHR14418:SF5">
    <property type="entry name" value="CONDENSIN COMPLEX SUBUNIT 3"/>
    <property type="match status" value="1"/>
</dbReference>
<keyword evidence="3" id="KW-0158">Chromosome</keyword>
<dbReference type="InterPro" id="IPR011989">
    <property type="entry name" value="ARM-like"/>
</dbReference>
<feature type="domain" description="UVR" evidence="10">
    <location>
        <begin position="503"/>
        <end position="538"/>
    </location>
</feature>
<dbReference type="Pfam" id="PF12719">
    <property type="entry name" value="Cnd3"/>
    <property type="match status" value="1"/>
</dbReference>
<feature type="compositionally biased region" description="Basic and acidic residues" evidence="9">
    <location>
        <begin position="698"/>
        <end position="715"/>
    </location>
</feature>
<dbReference type="STRING" id="46731.A0A3M6T7D1"/>
<dbReference type="SUPFAM" id="SSF48371">
    <property type="entry name" value="ARM repeat"/>
    <property type="match status" value="1"/>
</dbReference>
<protein>
    <recommendedName>
        <fullName evidence="10">UVR domain-containing protein</fullName>
    </recommendedName>
</protein>
<dbReference type="InterPro" id="IPR025977">
    <property type="entry name" value="Cnd3_C"/>
</dbReference>
<keyword evidence="12" id="KW-1185">Reference proteome</keyword>
<dbReference type="InterPro" id="IPR001943">
    <property type="entry name" value="UVR_dom"/>
</dbReference>
<evidence type="ECO:0000256" key="4">
    <source>
        <dbReference type="ARBA" id="ARBA00022618"/>
    </source>
</evidence>
<evidence type="ECO:0000259" key="10">
    <source>
        <dbReference type="PROSITE" id="PS50151"/>
    </source>
</evidence>
<feature type="compositionally biased region" description="Acidic residues" evidence="9">
    <location>
        <begin position="688"/>
        <end position="697"/>
    </location>
</feature>
<dbReference type="GO" id="GO:0000793">
    <property type="term" value="C:condensed chromosome"/>
    <property type="evidence" value="ECO:0007669"/>
    <property type="project" value="TreeGrafter"/>
</dbReference>
<dbReference type="GO" id="GO:0051301">
    <property type="term" value="P:cell division"/>
    <property type="evidence" value="ECO:0007669"/>
    <property type="project" value="UniProtKB-KW"/>
</dbReference>
<evidence type="ECO:0000256" key="2">
    <source>
        <dbReference type="ARBA" id="ARBA00006533"/>
    </source>
</evidence>
<organism evidence="11 12">
    <name type="scientific">Pocillopora damicornis</name>
    <name type="common">Cauliflower coral</name>
    <name type="synonym">Millepora damicornis</name>
    <dbReference type="NCBI Taxonomy" id="46731"/>
    <lineage>
        <taxon>Eukaryota</taxon>
        <taxon>Metazoa</taxon>
        <taxon>Cnidaria</taxon>
        <taxon>Anthozoa</taxon>
        <taxon>Hexacorallia</taxon>
        <taxon>Scleractinia</taxon>
        <taxon>Astrocoeniina</taxon>
        <taxon>Pocilloporidae</taxon>
        <taxon>Pocillopora</taxon>
    </lineage>
</organism>
<feature type="region of interest" description="Disordered" evidence="9">
    <location>
        <begin position="934"/>
        <end position="962"/>
    </location>
</feature>
<gene>
    <name evidence="11" type="ORF">pdam_00019037</name>
</gene>